<feature type="signal peptide" evidence="1">
    <location>
        <begin position="1"/>
        <end position="18"/>
    </location>
</feature>
<sequence length="212" mass="23699">MSLITRIFFNILPLVVVAQTPPEFSPSCTKSLDVTYSNNQHVRPGQNLRQSDVIKQPVLRPTHLQPDTNYIVFLIDPDVVHNYNATTILHWYQPNCHVSQSTGDFVIPTNDGAQYVGSQPPQGEKHRYVFLLFEQPLKYIFPQCFESVFPVSVAARSGFDITYFMEIAGLGSPVAGNWFSVDRPGEASTTRIITTTSLSRAPCKATQEVGHL</sequence>
<dbReference type="GO" id="GO:0005543">
    <property type="term" value="F:phospholipid binding"/>
    <property type="evidence" value="ECO:0007669"/>
    <property type="project" value="TreeGrafter"/>
</dbReference>
<dbReference type="CDD" id="cd00866">
    <property type="entry name" value="PEBP_euk"/>
    <property type="match status" value="1"/>
</dbReference>
<keyword evidence="1" id="KW-0732">Signal</keyword>
<dbReference type="InterPro" id="IPR035810">
    <property type="entry name" value="PEBP_euk"/>
</dbReference>
<gene>
    <name evidence="2" type="ORF">COCVIDRAFT_107044</name>
</gene>
<dbReference type="PANTHER" id="PTHR11362:SF141">
    <property type="entry name" value="PHOSPHATIDYLETHANOLAMINE-BINDING PROTEIN"/>
    <property type="match status" value="1"/>
</dbReference>
<evidence type="ECO:0000313" key="2">
    <source>
        <dbReference type="EMBL" id="EUN24127.1"/>
    </source>
</evidence>
<dbReference type="OrthoDB" id="2506647at2759"/>
<dbReference type="InterPro" id="IPR036610">
    <property type="entry name" value="PEBP-like_sf"/>
</dbReference>
<dbReference type="GO" id="GO:0046578">
    <property type="term" value="P:regulation of Ras protein signal transduction"/>
    <property type="evidence" value="ECO:0007669"/>
    <property type="project" value="TreeGrafter"/>
</dbReference>
<dbReference type="Proteomes" id="UP000054337">
    <property type="component" value="Unassembled WGS sequence"/>
</dbReference>
<protein>
    <recommendedName>
        <fullName evidence="4">PEBP-like protein</fullName>
    </recommendedName>
</protein>
<dbReference type="PANTHER" id="PTHR11362">
    <property type="entry name" value="PHOSPHATIDYLETHANOLAMINE-BINDING PROTEIN"/>
    <property type="match status" value="1"/>
</dbReference>
<dbReference type="SUPFAM" id="SSF49777">
    <property type="entry name" value="PEBP-like"/>
    <property type="match status" value="1"/>
</dbReference>
<name>W7EIQ3_BIPV3</name>
<evidence type="ECO:0000313" key="3">
    <source>
        <dbReference type="Proteomes" id="UP000054337"/>
    </source>
</evidence>
<reference evidence="2 3" key="1">
    <citation type="journal article" date="2013" name="PLoS Genet.">
        <title>Comparative genome structure, secondary metabolite, and effector coding capacity across Cochliobolus pathogens.</title>
        <authorList>
            <person name="Condon B.J."/>
            <person name="Leng Y."/>
            <person name="Wu D."/>
            <person name="Bushley K.E."/>
            <person name="Ohm R.A."/>
            <person name="Otillar R."/>
            <person name="Martin J."/>
            <person name="Schackwitz W."/>
            <person name="Grimwood J."/>
            <person name="MohdZainudin N."/>
            <person name="Xue C."/>
            <person name="Wang R."/>
            <person name="Manning V.A."/>
            <person name="Dhillon B."/>
            <person name="Tu Z.J."/>
            <person name="Steffenson B.J."/>
            <person name="Salamov A."/>
            <person name="Sun H."/>
            <person name="Lowry S."/>
            <person name="LaButti K."/>
            <person name="Han J."/>
            <person name="Copeland A."/>
            <person name="Lindquist E."/>
            <person name="Barry K."/>
            <person name="Schmutz J."/>
            <person name="Baker S.E."/>
            <person name="Ciuffetti L.M."/>
            <person name="Grigoriev I.V."/>
            <person name="Zhong S."/>
            <person name="Turgeon B.G."/>
        </authorList>
    </citation>
    <scope>NUCLEOTIDE SEQUENCE [LARGE SCALE GENOMIC DNA]</scope>
    <source>
        <strain evidence="2 3">FI3</strain>
    </source>
</reference>
<evidence type="ECO:0008006" key="4">
    <source>
        <dbReference type="Google" id="ProtNLM"/>
    </source>
</evidence>
<proteinExistence type="predicted"/>
<dbReference type="InterPro" id="IPR008914">
    <property type="entry name" value="PEBP"/>
</dbReference>
<dbReference type="RefSeq" id="XP_014553702.1">
    <property type="nucleotide sequence ID" value="XM_014698216.1"/>
</dbReference>
<dbReference type="Gene3D" id="3.90.280.10">
    <property type="entry name" value="PEBP-like"/>
    <property type="match status" value="1"/>
</dbReference>
<dbReference type="GO" id="GO:0030414">
    <property type="term" value="F:peptidase inhibitor activity"/>
    <property type="evidence" value="ECO:0007669"/>
    <property type="project" value="TreeGrafter"/>
</dbReference>
<evidence type="ECO:0000256" key="1">
    <source>
        <dbReference type="SAM" id="SignalP"/>
    </source>
</evidence>
<dbReference type="AlphaFoldDB" id="W7EIQ3"/>
<dbReference type="GO" id="GO:0030162">
    <property type="term" value="P:regulation of proteolysis"/>
    <property type="evidence" value="ECO:0007669"/>
    <property type="project" value="TreeGrafter"/>
</dbReference>
<organism evidence="2 3">
    <name type="scientific">Bipolaris victoriae (strain FI3)</name>
    <name type="common">Victoria blight of oats agent</name>
    <name type="synonym">Cochliobolus victoriae</name>
    <dbReference type="NCBI Taxonomy" id="930091"/>
    <lineage>
        <taxon>Eukaryota</taxon>
        <taxon>Fungi</taxon>
        <taxon>Dikarya</taxon>
        <taxon>Ascomycota</taxon>
        <taxon>Pezizomycotina</taxon>
        <taxon>Dothideomycetes</taxon>
        <taxon>Pleosporomycetidae</taxon>
        <taxon>Pleosporales</taxon>
        <taxon>Pleosporineae</taxon>
        <taxon>Pleosporaceae</taxon>
        <taxon>Bipolaris</taxon>
    </lineage>
</organism>
<dbReference type="GeneID" id="26249158"/>
<keyword evidence="3" id="KW-1185">Reference proteome</keyword>
<dbReference type="Pfam" id="PF01161">
    <property type="entry name" value="PBP"/>
    <property type="match status" value="1"/>
</dbReference>
<accession>W7EIQ3</accession>
<dbReference type="EMBL" id="KI968773">
    <property type="protein sequence ID" value="EUN24127.1"/>
    <property type="molecule type" value="Genomic_DNA"/>
</dbReference>
<dbReference type="HOGENOM" id="CLU_043994_8_0_1"/>
<feature type="chain" id="PRO_5004894157" description="PEBP-like protein" evidence="1">
    <location>
        <begin position="19"/>
        <end position="212"/>
    </location>
</feature>